<gene>
    <name evidence="2" type="ORF">RBB81_14215</name>
</gene>
<sequence length="106" mass="12377">MSRKDSQGAVFKALADDRRREILDLLRDEPRTTGELCAHFKKVDRCTVMQHLGVLEGAGLVIAKREGRVRWNYLNVVPVQEIYDRWISRFARPSVELLTRLKRDLK</sequence>
<dbReference type="InterPro" id="IPR011991">
    <property type="entry name" value="ArsR-like_HTH"/>
</dbReference>
<dbReference type="CDD" id="cd00090">
    <property type="entry name" value="HTH_ARSR"/>
    <property type="match status" value="1"/>
</dbReference>
<name>A0AAU7YWL4_9BACT</name>
<dbReference type="GO" id="GO:0003700">
    <property type="term" value="F:DNA-binding transcription factor activity"/>
    <property type="evidence" value="ECO:0007669"/>
    <property type="project" value="InterPro"/>
</dbReference>
<dbReference type="SUPFAM" id="SSF46785">
    <property type="entry name" value="Winged helix' DNA-binding domain"/>
    <property type="match status" value="1"/>
</dbReference>
<protein>
    <submittedName>
        <fullName evidence="2">Helix-turn-helix domain-containing protein</fullName>
    </submittedName>
</protein>
<dbReference type="PANTHER" id="PTHR38600:SF1">
    <property type="entry name" value="TRANSCRIPTIONAL REGULATORY PROTEIN"/>
    <property type="match status" value="1"/>
</dbReference>
<reference evidence="2" key="1">
    <citation type="submission" date="2023-08" db="EMBL/GenBank/DDBJ databases">
        <authorList>
            <person name="Messyasz A."/>
            <person name="Mannisto M.K."/>
            <person name="Kerkhof L.J."/>
            <person name="Haggblom M."/>
        </authorList>
    </citation>
    <scope>NUCLEOTIDE SEQUENCE</scope>
    <source>
        <strain evidence="2">M8UP39</strain>
    </source>
</reference>
<reference evidence="2" key="2">
    <citation type="journal article" date="2024" name="Environ. Microbiol.">
        <title>Genome analysis and description of Tunturibacter gen. nov. expands the diversity of Terriglobia in tundra soils.</title>
        <authorList>
            <person name="Messyasz A."/>
            <person name="Mannisto M.K."/>
            <person name="Kerkhof L.J."/>
            <person name="Haggblom M.M."/>
        </authorList>
    </citation>
    <scope>NUCLEOTIDE SEQUENCE</scope>
    <source>
        <strain evidence="2">M8UP39</strain>
    </source>
</reference>
<evidence type="ECO:0000259" key="1">
    <source>
        <dbReference type="PROSITE" id="PS50987"/>
    </source>
</evidence>
<dbReference type="InterPro" id="IPR036390">
    <property type="entry name" value="WH_DNA-bd_sf"/>
</dbReference>
<dbReference type="AlphaFoldDB" id="A0AAU7YWL4"/>
<dbReference type="PANTHER" id="PTHR38600">
    <property type="entry name" value="TRANSCRIPTIONAL REGULATORY PROTEIN"/>
    <property type="match status" value="1"/>
</dbReference>
<dbReference type="Gene3D" id="1.10.10.10">
    <property type="entry name" value="Winged helix-like DNA-binding domain superfamily/Winged helix DNA-binding domain"/>
    <property type="match status" value="1"/>
</dbReference>
<dbReference type="PRINTS" id="PR00778">
    <property type="entry name" value="HTHARSR"/>
</dbReference>
<dbReference type="Pfam" id="PF12840">
    <property type="entry name" value="HTH_20"/>
    <property type="match status" value="1"/>
</dbReference>
<evidence type="ECO:0000313" key="2">
    <source>
        <dbReference type="EMBL" id="XCB20741.1"/>
    </source>
</evidence>
<dbReference type="SMART" id="SM00418">
    <property type="entry name" value="HTH_ARSR"/>
    <property type="match status" value="1"/>
</dbReference>
<feature type="domain" description="HTH arsR-type" evidence="1">
    <location>
        <begin position="1"/>
        <end position="94"/>
    </location>
</feature>
<dbReference type="InterPro" id="IPR001845">
    <property type="entry name" value="HTH_ArsR_DNA-bd_dom"/>
</dbReference>
<dbReference type="KEGG" id="tgi:RBB81_14215"/>
<dbReference type="InterPro" id="IPR036388">
    <property type="entry name" value="WH-like_DNA-bd_sf"/>
</dbReference>
<dbReference type="EMBL" id="CP132938">
    <property type="protein sequence ID" value="XCB20741.1"/>
    <property type="molecule type" value="Genomic_DNA"/>
</dbReference>
<dbReference type="RefSeq" id="WP_353071115.1">
    <property type="nucleotide sequence ID" value="NZ_CP132938.1"/>
</dbReference>
<accession>A0AAU7YWL4</accession>
<dbReference type="PROSITE" id="PS50987">
    <property type="entry name" value="HTH_ARSR_2"/>
    <property type="match status" value="1"/>
</dbReference>
<organism evidence="2">
    <name type="scientific">Tunturiibacter gelidiferens</name>
    <dbReference type="NCBI Taxonomy" id="3069689"/>
    <lineage>
        <taxon>Bacteria</taxon>
        <taxon>Pseudomonadati</taxon>
        <taxon>Acidobacteriota</taxon>
        <taxon>Terriglobia</taxon>
        <taxon>Terriglobales</taxon>
        <taxon>Acidobacteriaceae</taxon>
        <taxon>Tunturiibacter</taxon>
    </lineage>
</organism>
<proteinExistence type="predicted"/>